<evidence type="ECO:0000313" key="3">
    <source>
        <dbReference type="EMBL" id="MCZ4717902.1"/>
    </source>
</evidence>
<protein>
    <submittedName>
        <fullName evidence="3">DUF5681 domain-containing protein</fullName>
    </submittedName>
</protein>
<dbReference type="AlphaFoldDB" id="A0AAP3MBV6"/>
<reference evidence="3" key="1">
    <citation type="submission" date="2022-12" db="EMBL/GenBank/DDBJ databases">
        <title>Comparative genomics of Legionella pneumophila isolates from the West Bank and Germany support molecular epidemiology of Legionnaires disease.</title>
        <authorList>
            <person name="Zayed A.R."/>
            <person name="Bitar D.M."/>
            <person name="Steinert M."/>
            <person name="Lueck C."/>
            <person name="Brettar I."/>
            <person name="Hoefle M.G."/>
            <person name="Bunk B."/>
        </authorList>
    </citation>
    <scope>NUCLEOTIDE SEQUENCE</scope>
    <source>
        <strain evidence="3">H23</strain>
    </source>
</reference>
<dbReference type="InterPro" id="IPR043736">
    <property type="entry name" value="DUF5681"/>
</dbReference>
<name>A0AAP3MBV6_LEGPN</name>
<feature type="domain" description="DUF5681" evidence="2">
    <location>
        <begin position="2"/>
        <end position="62"/>
    </location>
</feature>
<dbReference type="RefSeq" id="WP_269565249.1">
    <property type="nucleotide sequence ID" value="NZ_CP114576.1"/>
</dbReference>
<proteinExistence type="predicted"/>
<accession>A0AAP3MBV6</accession>
<gene>
    <name evidence="3" type="ORF">O6C86_01550</name>
</gene>
<feature type="compositionally biased region" description="Polar residues" evidence="1">
    <location>
        <begin position="8"/>
        <end position="21"/>
    </location>
</feature>
<evidence type="ECO:0000259" key="2">
    <source>
        <dbReference type="Pfam" id="PF18932"/>
    </source>
</evidence>
<organism evidence="3 4">
    <name type="scientific">Legionella pneumophila</name>
    <dbReference type="NCBI Taxonomy" id="446"/>
    <lineage>
        <taxon>Bacteria</taxon>
        <taxon>Pseudomonadati</taxon>
        <taxon>Pseudomonadota</taxon>
        <taxon>Gammaproteobacteria</taxon>
        <taxon>Legionellales</taxon>
        <taxon>Legionellaceae</taxon>
        <taxon>Legionella</taxon>
    </lineage>
</organism>
<evidence type="ECO:0000313" key="4">
    <source>
        <dbReference type="Proteomes" id="UP001071279"/>
    </source>
</evidence>
<sequence>MTKFKKGQSGNPSGKKTGTLNKRTRLAKLLEPHAEGLINKTVELALDGDVNALRLCIERLIPKATSQQIQMDLKGVDTENFDSLSVIGKNVIAAISTGDMTPDDGRQLMGILDSQRKLIEHTDIIRKLEELEDHMPKL</sequence>
<feature type="region of interest" description="Disordered" evidence="1">
    <location>
        <begin position="1"/>
        <end position="22"/>
    </location>
</feature>
<evidence type="ECO:0000256" key="1">
    <source>
        <dbReference type="SAM" id="MobiDB-lite"/>
    </source>
</evidence>
<dbReference type="EMBL" id="JAPXIC010000003">
    <property type="protein sequence ID" value="MCZ4717902.1"/>
    <property type="molecule type" value="Genomic_DNA"/>
</dbReference>
<comment type="caution">
    <text evidence="3">The sequence shown here is derived from an EMBL/GenBank/DDBJ whole genome shotgun (WGS) entry which is preliminary data.</text>
</comment>
<dbReference type="Pfam" id="PF18932">
    <property type="entry name" value="DUF5681"/>
    <property type="match status" value="1"/>
</dbReference>
<dbReference type="Proteomes" id="UP001071279">
    <property type="component" value="Unassembled WGS sequence"/>
</dbReference>